<comment type="caution">
    <text evidence="2">The sequence shown here is derived from an EMBL/GenBank/DDBJ whole genome shotgun (WGS) entry which is preliminary data.</text>
</comment>
<keyword evidence="1" id="KW-0732">Signal</keyword>
<dbReference type="Proteomes" id="UP001500547">
    <property type="component" value="Unassembled WGS sequence"/>
</dbReference>
<gene>
    <name evidence="2" type="ORF">GCM10025770_15680</name>
</gene>
<evidence type="ECO:0000256" key="1">
    <source>
        <dbReference type="SAM" id="SignalP"/>
    </source>
</evidence>
<evidence type="ECO:0000313" key="2">
    <source>
        <dbReference type="EMBL" id="GAA5163476.1"/>
    </source>
</evidence>
<dbReference type="RefSeq" id="WP_345532339.1">
    <property type="nucleotide sequence ID" value="NZ_BAABLD010000008.1"/>
</dbReference>
<accession>A0ABP9QKJ7</accession>
<protein>
    <submittedName>
        <fullName evidence="2">Uncharacterized protein</fullName>
    </submittedName>
</protein>
<reference evidence="3" key="1">
    <citation type="journal article" date="2019" name="Int. J. Syst. Evol. Microbiol.">
        <title>The Global Catalogue of Microorganisms (GCM) 10K type strain sequencing project: providing services to taxonomists for standard genome sequencing and annotation.</title>
        <authorList>
            <consortium name="The Broad Institute Genomics Platform"/>
            <consortium name="The Broad Institute Genome Sequencing Center for Infectious Disease"/>
            <person name="Wu L."/>
            <person name="Ma J."/>
        </authorList>
    </citation>
    <scope>NUCLEOTIDE SEQUENCE [LARGE SCALE GENOMIC DNA]</scope>
    <source>
        <strain evidence="3">JCM 18715</strain>
    </source>
</reference>
<proteinExistence type="predicted"/>
<name>A0ABP9QKJ7_9RHOO</name>
<keyword evidence="3" id="KW-1185">Reference proteome</keyword>
<evidence type="ECO:0000313" key="3">
    <source>
        <dbReference type="Proteomes" id="UP001500547"/>
    </source>
</evidence>
<feature type="chain" id="PRO_5047284803" evidence="1">
    <location>
        <begin position="22"/>
        <end position="345"/>
    </location>
</feature>
<dbReference type="EMBL" id="BAABLD010000008">
    <property type="protein sequence ID" value="GAA5163476.1"/>
    <property type="molecule type" value="Genomic_DNA"/>
</dbReference>
<sequence>MKALWRILCLLCVVMLTQAVAAPLAPLEHRRGLEQTWLSVPEWYRVHSPTEFAAYLSHDGKPSDFPWLGHVGQLWGSYAAATRAQLRDARSAPNAGYHLTNLATAGGTSVEYSLRAGYELTAGRLAELTRGVAPTAEETLAARVAQDYADFIRTRPWYEFDFFAQLAAVWRDTGAWGPDLLRKWERKYALTTEYLAKGLCAQLVRLVAPASASSDKPTTAIVVDRWLDRIDGAWPEMQRLRSYQTGGQLLLVPRHAAFSIISTAIARSGANFVEIAGNGPEAPILLSVLAGQDWKPRKGAVLLRQPVLTQPRVTQVVFSVPISALAESLRDLDTQGLRLEHLHDY</sequence>
<feature type="signal peptide" evidence="1">
    <location>
        <begin position="1"/>
        <end position="21"/>
    </location>
</feature>
<organism evidence="2 3">
    <name type="scientific">Viridibacterium curvum</name>
    <dbReference type="NCBI Taxonomy" id="1101404"/>
    <lineage>
        <taxon>Bacteria</taxon>
        <taxon>Pseudomonadati</taxon>
        <taxon>Pseudomonadota</taxon>
        <taxon>Betaproteobacteria</taxon>
        <taxon>Rhodocyclales</taxon>
        <taxon>Rhodocyclaceae</taxon>
        <taxon>Viridibacterium</taxon>
    </lineage>
</organism>